<comment type="caution">
    <text evidence="1">The sequence shown here is derived from an EMBL/GenBank/DDBJ whole genome shotgun (WGS) entry which is preliminary data.</text>
</comment>
<evidence type="ECO:0000313" key="2">
    <source>
        <dbReference type="Proteomes" id="UP000673383"/>
    </source>
</evidence>
<accession>A0A8I2C6Y6</accession>
<gene>
    <name evidence="1" type="ORF">JOH49_006416</name>
</gene>
<dbReference type="AlphaFoldDB" id="A0A8I2C6Y6"/>
<proteinExistence type="predicted"/>
<protein>
    <submittedName>
        <fullName evidence="1">Uncharacterized protein</fullName>
    </submittedName>
</protein>
<sequence length="50" mass="5676">MEPPKISANVVYEDFVSDEEASIYDDNRDYLDNIAERILASAKSKTVKKP</sequence>
<evidence type="ECO:0000313" key="1">
    <source>
        <dbReference type="EMBL" id="MBP1296663.1"/>
    </source>
</evidence>
<name>A0A8I2C6Y6_BRAEL</name>
<dbReference type="EMBL" id="JAFICZ010000001">
    <property type="protein sequence ID" value="MBP1296663.1"/>
    <property type="molecule type" value="Genomic_DNA"/>
</dbReference>
<organism evidence="1 2">
    <name type="scientific">Bradyrhizobium elkanii</name>
    <dbReference type="NCBI Taxonomy" id="29448"/>
    <lineage>
        <taxon>Bacteria</taxon>
        <taxon>Pseudomonadati</taxon>
        <taxon>Pseudomonadota</taxon>
        <taxon>Alphaproteobacteria</taxon>
        <taxon>Hyphomicrobiales</taxon>
        <taxon>Nitrobacteraceae</taxon>
        <taxon>Bradyrhizobium</taxon>
    </lineage>
</organism>
<reference evidence="1" key="1">
    <citation type="submission" date="2021-02" db="EMBL/GenBank/DDBJ databases">
        <title>Genomic Encyclopedia of Type Strains, Phase IV (KMG-V): Genome sequencing to study the core and pangenomes of soil and plant-associated prokaryotes.</title>
        <authorList>
            <person name="Whitman W."/>
        </authorList>
    </citation>
    <scope>NUCLEOTIDE SEQUENCE</scope>
    <source>
        <strain evidence="1">USDA 406</strain>
    </source>
</reference>
<dbReference type="Proteomes" id="UP000673383">
    <property type="component" value="Unassembled WGS sequence"/>
</dbReference>